<proteinExistence type="predicted"/>
<dbReference type="InterPro" id="IPR002110">
    <property type="entry name" value="Ankyrin_rpt"/>
</dbReference>
<gene>
    <name evidence="11" type="ORF">CEY00_Acc11384</name>
</gene>
<organism evidence="11 12">
    <name type="scientific">Actinidia chinensis var. chinensis</name>
    <name type="common">Chinese soft-hair kiwi</name>
    <dbReference type="NCBI Taxonomy" id="1590841"/>
    <lineage>
        <taxon>Eukaryota</taxon>
        <taxon>Viridiplantae</taxon>
        <taxon>Streptophyta</taxon>
        <taxon>Embryophyta</taxon>
        <taxon>Tracheophyta</taxon>
        <taxon>Spermatophyta</taxon>
        <taxon>Magnoliopsida</taxon>
        <taxon>eudicotyledons</taxon>
        <taxon>Gunneridae</taxon>
        <taxon>Pentapetalae</taxon>
        <taxon>asterids</taxon>
        <taxon>Ericales</taxon>
        <taxon>Actinidiaceae</taxon>
        <taxon>Actinidia</taxon>
    </lineage>
</organism>
<feature type="repeat" description="ANK" evidence="7">
    <location>
        <begin position="123"/>
        <end position="145"/>
    </location>
</feature>
<sequence length="485" mass="54092">MELLSLLNHEKEEDKARHNSTKKKLHEAAMKGSVPSLLQILHEDPLIFRHTPPSSAYSPLHVAALLGYLDFSRELLRRNPELAGSPCPGGSTPLHLASAKGYVEIVKELTLVNPDLCFAFDLDGRSPIHLAAIKGRVGVLTELVRVRPEATRVLTQGGESCLHLCVKYNRLEALKAVVGSLNKVDEFVNWKDGDGNTVLHLAVAKKQLEIIKFLLATTAIEVNTRNVNGLTALDVLSISPRDLRDMEIKECLQGRGTMTRFNSKPSNIVNAEIEEVPSISRRKDLQSGNSIKQQPKKHKHTDWLGRKRSALMVVASLIATVAFQAAISPPGGVWQNDFNGDSSQDSHEAGKSVMARNIPTGYGQFMIFDTIAFLASLSIILLQISGLPIKRRRWMWSQMVTMWIAITALTITYFIALIHMTPKNVLGTLYQVTKISVLGWLTMMAIVFIGNVIRVILWLLRNHGYIKDREDPMNEENDDKDDLFE</sequence>
<feature type="domain" description="PGG" evidence="10">
    <location>
        <begin position="302"/>
        <end position="418"/>
    </location>
</feature>
<feature type="repeat" description="ANK" evidence="7">
    <location>
        <begin position="194"/>
        <end position="219"/>
    </location>
</feature>
<dbReference type="SUPFAM" id="SSF48403">
    <property type="entry name" value="Ankyrin repeat"/>
    <property type="match status" value="1"/>
</dbReference>
<evidence type="ECO:0000256" key="7">
    <source>
        <dbReference type="PROSITE-ProRule" id="PRU00023"/>
    </source>
</evidence>
<dbReference type="Pfam" id="PF13962">
    <property type="entry name" value="PGG"/>
    <property type="match status" value="1"/>
</dbReference>
<reference evidence="12" key="2">
    <citation type="journal article" date="2018" name="BMC Genomics">
        <title>A manually annotated Actinidia chinensis var. chinensis (kiwifruit) genome highlights the challenges associated with draft genomes and gene prediction in plants.</title>
        <authorList>
            <person name="Pilkington S.M."/>
            <person name="Crowhurst R."/>
            <person name="Hilario E."/>
            <person name="Nardozza S."/>
            <person name="Fraser L."/>
            <person name="Peng Y."/>
            <person name="Gunaseelan K."/>
            <person name="Simpson R."/>
            <person name="Tahir J."/>
            <person name="Deroles S.C."/>
            <person name="Templeton K."/>
            <person name="Luo Z."/>
            <person name="Davy M."/>
            <person name="Cheng C."/>
            <person name="McNeilage M."/>
            <person name="Scaglione D."/>
            <person name="Liu Y."/>
            <person name="Zhang Q."/>
            <person name="Datson P."/>
            <person name="De Silva N."/>
            <person name="Gardiner S.E."/>
            <person name="Bassett H."/>
            <person name="Chagne D."/>
            <person name="McCallum J."/>
            <person name="Dzierzon H."/>
            <person name="Deng C."/>
            <person name="Wang Y.Y."/>
            <person name="Barron L."/>
            <person name="Manako K."/>
            <person name="Bowen J."/>
            <person name="Foster T.M."/>
            <person name="Erridge Z.A."/>
            <person name="Tiffin H."/>
            <person name="Waite C.N."/>
            <person name="Davies K.M."/>
            <person name="Grierson E.P."/>
            <person name="Laing W.A."/>
            <person name="Kirk R."/>
            <person name="Chen X."/>
            <person name="Wood M."/>
            <person name="Montefiori M."/>
            <person name="Brummell D.A."/>
            <person name="Schwinn K.E."/>
            <person name="Catanach A."/>
            <person name="Fullerton C."/>
            <person name="Li D."/>
            <person name="Meiyalaghan S."/>
            <person name="Nieuwenhuizen N."/>
            <person name="Read N."/>
            <person name="Prakash R."/>
            <person name="Hunter D."/>
            <person name="Zhang H."/>
            <person name="McKenzie M."/>
            <person name="Knabel M."/>
            <person name="Harris A."/>
            <person name="Allan A.C."/>
            <person name="Gleave A."/>
            <person name="Chen A."/>
            <person name="Janssen B.J."/>
            <person name="Plunkett B."/>
            <person name="Ampomah-Dwamena C."/>
            <person name="Voogd C."/>
            <person name="Leif D."/>
            <person name="Lafferty D."/>
            <person name="Souleyre E.J.F."/>
            <person name="Varkonyi-Gasic E."/>
            <person name="Gambi F."/>
            <person name="Hanley J."/>
            <person name="Yao J.L."/>
            <person name="Cheung J."/>
            <person name="David K.M."/>
            <person name="Warren B."/>
            <person name="Marsh K."/>
            <person name="Snowden K.C."/>
            <person name="Lin-Wang K."/>
            <person name="Brian L."/>
            <person name="Martinez-Sanchez M."/>
            <person name="Wang M."/>
            <person name="Ileperuma N."/>
            <person name="Macnee N."/>
            <person name="Campin R."/>
            <person name="McAtee P."/>
            <person name="Drummond R.S.M."/>
            <person name="Espley R.V."/>
            <person name="Ireland H.S."/>
            <person name="Wu R."/>
            <person name="Atkinson R.G."/>
            <person name="Karunairetnam S."/>
            <person name="Bulley S."/>
            <person name="Chunkath S."/>
            <person name="Hanley Z."/>
            <person name="Storey R."/>
            <person name="Thrimawithana A.H."/>
            <person name="Thomson S."/>
            <person name="David C."/>
            <person name="Testolin R."/>
            <person name="Huang H."/>
            <person name="Hellens R.P."/>
            <person name="Schaffer R.J."/>
        </authorList>
    </citation>
    <scope>NUCLEOTIDE SEQUENCE [LARGE SCALE GENOMIC DNA]</scope>
    <source>
        <strain evidence="12">cv. Red5</strain>
    </source>
</reference>
<dbReference type="PROSITE" id="PS50088">
    <property type="entry name" value="ANK_REPEAT"/>
    <property type="match status" value="3"/>
</dbReference>
<dbReference type="OrthoDB" id="7729168at2759"/>
<dbReference type="OMA" id="HSAFAKE"/>
<dbReference type="Pfam" id="PF12796">
    <property type="entry name" value="Ank_2"/>
    <property type="match status" value="1"/>
</dbReference>
<name>A0A2R6R278_ACTCC</name>
<dbReference type="PANTHER" id="PTHR24186">
    <property type="entry name" value="PROTEIN PHOSPHATASE 1 REGULATORY SUBUNIT"/>
    <property type="match status" value="1"/>
</dbReference>
<keyword evidence="4 9" id="KW-1133">Transmembrane helix</keyword>
<comment type="caution">
    <text evidence="11">The sequence shown here is derived from an EMBL/GenBank/DDBJ whole genome shotgun (WGS) entry which is preliminary data.</text>
</comment>
<dbReference type="InterPro" id="IPR026961">
    <property type="entry name" value="PGG_dom"/>
</dbReference>
<comment type="subcellular location">
    <subcellularLocation>
        <location evidence="1">Membrane</location>
        <topology evidence="1">Multi-pass membrane protein</topology>
    </subcellularLocation>
</comment>
<feature type="transmembrane region" description="Helical" evidence="9">
    <location>
        <begin position="362"/>
        <end position="382"/>
    </location>
</feature>
<evidence type="ECO:0000313" key="12">
    <source>
        <dbReference type="Proteomes" id="UP000241394"/>
    </source>
</evidence>
<dbReference type="PROSITE" id="PS50297">
    <property type="entry name" value="ANK_REP_REGION"/>
    <property type="match status" value="3"/>
</dbReference>
<keyword evidence="6 9" id="KW-0472">Membrane</keyword>
<evidence type="ECO:0000256" key="2">
    <source>
        <dbReference type="ARBA" id="ARBA00022692"/>
    </source>
</evidence>
<keyword evidence="12" id="KW-1185">Reference proteome</keyword>
<feature type="repeat" description="ANK" evidence="7">
    <location>
        <begin position="89"/>
        <end position="109"/>
    </location>
</feature>
<dbReference type="Pfam" id="PF13857">
    <property type="entry name" value="Ank_5"/>
    <property type="match status" value="1"/>
</dbReference>
<evidence type="ECO:0000256" key="9">
    <source>
        <dbReference type="SAM" id="Phobius"/>
    </source>
</evidence>
<dbReference type="InParanoid" id="A0A2R6R278"/>
<evidence type="ECO:0000256" key="4">
    <source>
        <dbReference type="ARBA" id="ARBA00022989"/>
    </source>
</evidence>
<evidence type="ECO:0000256" key="8">
    <source>
        <dbReference type="SAM" id="MobiDB-lite"/>
    </source>
</evidence>
<evidence type="ECO:0000256" key="6">
    <source>
        <dbReference type="ARBA" id="ARBA00023136"/>
    </source>
</evidence>
<evidence type="ECO:0000256" key="5">
    <source>
        <dbReference type="ARBA" id="ARBA00023043"/>
    </source>
</evidence>
<protein>
    <submittedName>
        <fullName evidence="11">Ankyrin repeat-containing protein</fullName>
    </submittedName>
</protein>
<evidence type="ECO:0000259" key="10">
    <source>
        <dbReference type="Pfam" id="PF13962"/>
    </source>
</evidence>
<evidence type="ECO:0000313" key="11">
    <source>
        <dbReference type="EMBL" id="PSS19335.1"/>
    </source>
</evidence>
<keyword evidence="5 7" id="KW-0040">ANK repeat</keyword>
<dbReference type="Proteomes" id="UP000241394">
    <property type="component" value="Chromosome LG10"/>
</dbReference>
<dbReference type="AlphaFoldDB" id="A0A2R6R278"/>
<reference evidence="11 12" key="1">
    <citation type="submission" date="2017-07" db="EMBL/GenBank/DDBJ databases">
        <title>An improved, manually edited Actinidia chinensis var. chinensis (kiwifruit) genome highlights the challenges associated with draft genomes and gene prediction in plants.</title>
        <authorList>
            <person name="Pilkington S."/>
            <person name="Crowhurst R."/>
            <person name="Hilario E."/>
            <person name="Nardozza S."/>
            <person name="Fraser L."/>
            <person name="Peng Y."/>
            <person name="Gunaseelan K."/>
            <person name="Simpson R."/>
            <person name="Tahir J."/>
            <person name="Deroles S."/>
            <person name="Templeton K."/>
            <person name="Luo Z."/>
            <person name="Davy M."/>
            <person name="Cheng C."/>
            <person name="Mcneilage M."/>
            <person name="Scaglione D."/>
            <person name="Liu Y."/>
            <person name="Zhang Q."/>
            <person name="Datson P."/>
            <person name="De Silva N."/>
            <person name="Gardiner S."/>
            <person name="Bassett H."/>
            <person name="Chagne D."/>
            <person name="Mccallum J."/>
            <person name="Dzierzon H."/>
            <person name="Deng C."/>
            <person name="Wang Y.-Y."/>
            <person name="Barron N."/>
            <person name="Manako K."/>
            <person name="Bowen J."/>
            <person name="Foster T."/>
            <person name="Erridge Z."/>
            <person name="Tiffin H."/>
            <person name="Waite C."/>
            <person name="Davies K."/>
            <person name="Grierson E."/>
            <person name="Laing W."/>
            <person name="Kirk R."/>
            <person name="Chen X."/>
            <person name="Wood M."/>
            <person name="Montefiori M."/>
            <person name="Brummell D."/>
            <person name="Schwinn K."/>
            <person name="Catanach A."/>
            <person name="Fullerton C."/>
            <person name="Li D."/>
            <person name="Meiyalaghan S."/>
            <person name="Nieuwenhuizen N."/>
            <person name="Read N."/>
            <person name="Prakash R."/>
            <person name="Hunter D."/>
            <person name="Zhang H."/>
            <person name="Mckenzie M."/>
            <person name="Knabel M."/>
            <person name="Harris A."/>
            <person name="Allan A."/>
            <person name="Chen A."/>
            <person name="Janssen B."/>
            <person name="Plunkett B."/>
            <person name="Dwamena C."/>
            <person name="Voogd C."/>
            <person name="Leif D."/>
            <person name="Lafferty D."/>
            <person name="Souleyre E."/>
            <person name="Varkonyi-Gasic E."/>
            <person name="Gambi F."/>
            <person name="Hanley J."/>
            <person name="Yao J.-L."/>
            <person name="Cheung J."/>
            <person name="David K."/>
            <person name="Warren B."/>
            <person name="Marsh K."/>
            <person name="Snowden K."/>
            <person name="Lin-Wang K."/>
            <person name="Brian L."/>
            <person name="Martinez-Sanchez M."/>
            <person name="Wang M."/>
            <person name="Ileperuma N."/>
            <person name="Macnee N."/>
            <person name="Campin R."/>
            <person name="Mcatee P."/>
            <person name="Drummond R."/>
            <person name="Espley R."/>
            <person name="Ireland H."/>
            <person name="Wu R."/>
            <person name="Atkinson R."/>
            <person name="Karunairetnam S."/>
            <person name="Bulley S."/>
            <person name="Chunkath S."/>
            <person name="Hanley Z."/>
            <person name="Storey R."/>
            <person name="Thrimawithana A."/>
            <person name="Thomson S."/>
            <person name="David C."/>
            <person name="Testolin R."/>
        </authorList>
    </citation>
    <scope>NUCLEOTIDE SEQUENCE [LARGE SCALE GENOMIC DNA]</scope>
    <source>
        <strain evidence="12">cv. Red5</strain>
        <tissue evidence="11">Young leaf</tissue>
    </source>
</reference>
<evidence type="ECO:0000256" key="3">
    <source>
        <dbReference type="ARBA" id="ARBA00022737"/>
    </source>
</evidence>
<dbReference type="Gramene" id="PSS19335">
    <property type="protein sequence ID" value="PSS19335"/>
    <property type="gene ID" value="CEY00_Acc11384"/>
</dbReference>
<dbReference type="InterPro" id="IPR036770">
    <property type="entry name" value="Ankyrin_rpt-contain_sf"/>
</dbReference>
<feature type="transmembrane region" description="Helical" evidence="9">
    <location>
        <begin position="394"/>
        <end position="418"/>
    </location>
</feature>
<keyword evidence="2 9" id="KW-0812">Transmembrane</keyword>
<feature type="transmembrane region" description="Helical" evidence="9">
    <location>
        <begin position="438"/>
        <end position="460"/>
    </location>
</feature>
<feature type="compositionally biased region" description="Basic and acidic residues" evidence="8">
    <location>
        <begin position="8"/>
        <end position="17"/>
    </location>
</feature>
<evidence type="ECO:0000256" key="1">
    <source>
        <dbReference type="ARBA" id="ARBA00004141"/>
    </source>
</evidence>
<feature type="region of interest" description="Disordered" evidence="8">
    <location>
        <begin position="1"/>
        <end position="24"/>
    </location>
</feature>
<dbReference type="EMBL" id="NKQK01000010">
    <property type="protein sequence ID" value="PSS19335.1"/>
    <property type="molecule type" value="Genomic_DNA"/>
</dbReference>
<dbReference type="GO" id="GO:0005886">
    <property type="term" value="C:plasma membrane"/>
    <property type="evidence" value="ECO:0007669"/>
    <property type="project" value="TreeGrafter"/>
</dbReference>
<dbReference type="Gene3D" id="1.25.40.20">
    <property type="entry name" value="Ankyrin repeat-containing domain"/>
    <property type="match status" value="2"/>
</dbReference>
<keyword evidence="3" id="KW-0677">Repeat</keyword>
<dbReference type="SMART" id="SM00248">
    <property type="entry name" value="ANK"/>
    <property type="match status" value="5"/>
</dbReference>
<dbReference type="STRING" id="1590841.A0A2R6R278"/>
<dbReference type="PANTHER" id="PTHR24186:SF37">
    <property type="entry name" value="PGG DOMAIN-CONTAINING PROTEIN"/>
    <property type="match status" value="1"/>
</dbReference>
<accession>A0A2R6R278</accession>